<name>A0A1R4IT54_9MICO</name>
<feature type="transmembrane region" description="Helical" evidence="9">
    <location>
        <begin position="92"/>
        <end position="118"/>
    </location>
</feature>
<dbReference type="GO" id="GO:0005886">
    <property type="term" value="C:plasma membrane"/>
    <property type="evidence" value="ECO:0007669"/>
    <property type="project" value="UniProtKB-SubCell"/>
</dbReference>
<feature type="region of interest" description="Disordered" evidence="8">
    <location>
        <begin position="1"/>
        <end position="20"/>
    </location>
</feature>
<feature type="transmembrane region" description="Helical" evidence="9">
    <location>
        <begin position="334"/>
        <end position="367"/>
    </location>
</feature>
<dbReference type="PANTHER" id="PTHR21716:SF53">
    <property type="entry name" value="PERMEASE PERM-RELATED"/>
    <property type="match status" value="1"/>
</dbReference>
<dbReference type="InterPro" id="IPR002549">
    <property type="entry name" value="AI-2E-like"/>
</dbReference>
<evidence type="ECO:0000256" key="9">
    <source>
        <dbReference type="SAM" id="Phobius"/>
    </source>
</evidence>
<proteinExistence type="inferred from homology"/>
<dbReference type="GO" id="GO:0055085">
    <property type="term" value="P:transmembrane transport"/>
    <property type="evidence" value="ECO:0007669"/>
    <property type="project" value="TreeGrafter"/>
</dbReference>
<accession>A0A1R4IT54</accession>
<evidence type="ECO:0000256" key="6">
    <source>
        <dbReference type="ARBA" id="ARBA00022989"/>
    </source>
</evidence>
<gene>
    <name evidence="10" type="ORF">FM119_03450</name>
</gene>
<keyword evidence="3" id="KW-0813">Transport</keyword>
<protein>
    <submittedName>
        <fullName evidence="10">Membrane protein, putative</fullName>
    </submittedName>
</protein>
<dbReference type="Proteomes" id="UP000196778">
    <property type="component" value="Unassembled WGS sequence"/>
</dbReference>
<dbReference type="Pfam" id="PF01594">
    <property type="entry name" value="AI-2E_transport"/>
    <property type="match status" value="1"/>
</dbReference>
<keyword evidence="11" id="KW-1185">Reference proteome</keyword>
<feature type="region of interest" description="Disordered" evidence="8">
    <location>
        <begin position="383"/>
        <end position="435"/>
    </location>
</feature>
<evidence type="ECO:0000256" key="3">
    <source>
        <dbReference type="ARBA" id="ARBA00022448"/>
    </source>
</evidence>
<dbReference type="AlphaFoldDB" id="A0A1R4IT54"/>
<comment type="subcellular location">
    <subcellularLocation>
        <location evidence="1">Cell membrane</location>
        <topology evidence="1">Multi-pass membrane protein</topology>
    </subcellularLocation>
</comment>
<feature type="compositionally biased region" description="Basic and acidic residues" evidence="8">
    <location>
        <begin position="390"/>
        <end position="402"/>
    </location>
</feature>
<evidence type="ECO:0000256" key="4">
    <source>
        <dbReference type="ARBA" id="ARBA00022475"/>
    </source>
</evidence>
<feature type="transmembrane region" description="Helical" evidence="9">
    <location>
        <begin position="171"/>
        <end position="204"/>
    </location>
</feature>
<reference evidence="11" key="1">
    <citation type="submission" date="2017-02" db="EMBL/GenBank/DDBJ databases">
        <authorList>
            <person name="Dridi B."/>
        </authorList>
    </citation>
    <scope>NUCLEOTIDE SEQUENCE [LARGE SCALE GENOMIC DNA]</scope>
    <source>
        <strain evidence="11">EB411</strain>
    </source>
</reference>
<comment type="similarity">
    <text evidence="2">Belongs to the autoinducer-2 exporter (AI-2E) (TC 2.A.86) family.</text>
</comment>
<keyword evidence="5 9" id="KW-0812">Transmembrane</keyword>
<dbReference type="RefSeq" id="WP_245827242.1">
    <property type="nucleotide sequence ID" value="NZ_FUKR01000022.1"/>
</dbReference>
<evidence type="ECO:0000256" key="2">
    <source>
        <dbReference type="ARBA" id="ARBA00009773"/>
    </source>
</evidence>
<evidence type="ECO:0000313" key="10">
    <source>
        <dbReference type="EMBL" id="SJN23040.1"/>
    </source>
</evidence>
<evidence type="ECO:0000313" key="11">
    <source>
        <dbReference type="Proteomes" id="UP000196778"/>
    </source>
</evidence>
<evidence type="ECO:0000256" key="7">
    <source>
        <dbReference type="ARBA" id="ARBA00023136"/>
    </source>
</evidence>
<dbReference type="EMBL" id="FUKR01000022">
    <property type="protein sequence ID" value="SJN23040.1"/>
    <property type="molecule type" value="Genomic_DNA"/>
</dbReference>
<feature type="transmembrane region" description="Helical" evidence="9">
    <location>
        <begin position="38"/>
        <end position="58"/>
    </location>
</feature>
<evidence type="ECO:0000256" key="1">
    <source>
        <dbReference type="ARBA" id="ARBA00004651"/>
    </source>
</evidence>
<keyword evidence="6 9" id="KW-1133">Transmembrane helix</keyword>
<organism evidence="10 11">
    <name type="scientific">Mycetocola reblochoni REB411</name>
    <dbReference type="NCBI Taxonomy" id="1255698"/>
    <lineage>
        <taxon>Bacteria</taxon>
        <taxon>Bacillati</taxon>
        <taxon>Actinomycetota</taxon>
        <taxon>Actinomycetes</taxon>
        <taxon>Micrococcales</taxon>
        <taxon>Microbacteriaceae</taxon>
        <taxon>Mycetocola</taxon>
    </lineage>
</organism>
<evidence type="ECO:0000256" key="5">
    <source>
        <dbReference type="ARBA" id="ARBA00022692"/>
    </source>
</evidence>
<keyword evidence="7 9" id="KW-0472">Membrane</keyword>
<keyword evidence="4" id="KW-1003">Cell membrane</keyword>
<sequence>MLRRRLLAPKAAPAEPDTSRSQEYFENRVAQHVSLRPFRTGLLGAIGVLVALALGGLITQLSTVLVYIGLALFLALGLDPLVTWLERRMKRGLAIVVVAFGVLLLVAGILLAVIPVLVEQTSRLISSFPEIADNIVHSPVVAWAQEQLGGTVDIDQAIAEGVKFLQDPNNLVAVGGGVAAVGAGVASGFTGALIVTILTLYFLASLRSMKAVLFRLIPAYERESFAHVTESITGAVGRYVVGQVSLAAINGVLTLILMTVIGGPVPYLLAFVAFFGSMIPLVGTLSASVIIALSCLVSSPQTALIAAIYYLVYMQIEAYVLSPRIMSKAVAVPGAIVVIAAVAGGAIGGILGALVAIPVAASVIIIIQKVVFPLQDSKTVDPNPTILDRMSGDGEQAAREVDALAGRSPQKDVAAPAPEATDGEGQTAEGDEQGR</sequence>
<feature type="transmembrane region" description="Helical" evidence="9">
    <location>
        <begin position="64"/>
        <end position="85"/>
    </location>
</feature>
<evidence type="ECO:0000256" key="8">
    <source>
        <dbReference type="SAM" id="MobiDB-lite"/>
    </source>
</evidence>
<dbReference type="PANTHER" id="PTHR21716">
    <property type="entry name" value="TRANSMEMBRANE PROTEIN"/>
    <property type="match status" value="1"/>
</dbReference>